<reference evidence="2" key="1">
    <citation type="submission" date="2023-03" db="EMBL/GenBank/DDBJ databases">
        <title>Massive genome expansion in bonnet fungi (Mycena s.s.) driven by repeated elements and novel gene families across ecological guilds.</title>
        <authorList>
            <consortium name="Lawrence Berkeley National Laboratory"/>
            <person name="Harder C.B."/>
            <person name="Miyauchi S."/>
            <person name="Viragh M."/>
            <person name="Kuo A."/>
            <person name="Thoen E."/>
            <person name="Andreopoulos B."/>
            <person name="Lu D."/>
            <person name="Skrede I."/>
            <person name="Drula E."/>
            <person name="Henrissat B."/>
            <person name="Morin E."/>
            <person name="Kohler A."/>
            <person name="Barry K."/>
            <person name="LaButti K."/>
            <person name="Morin E."/>
            <person name="Salamov A."/>
            <person name="Lipzen A."/>
            <person name="Mereny Z."/>
            <person name="Hegedus B."/>
            <person name="Baldrian P."/>
            <person name="Stursova M."/>
            <person name="Weitz H."/>
            <person name="Taylor A."/>
            <person name="Grigoriev I.V."/>
            <person name="Nagy L.G."/>
            <person name="Martin F."/>
            <person name="Kauserud H."/>
        </authorList>
    </citation>
    <scope>NUCLEOTIDE SEQUENCE</scope>
    <source>
        <strain evidence="2">CBHHK182m</strain>
    </source>
</reference>
<feature type="region of interest" description="Disordered" evidence="1">
    <location>
        <begin position="202"/>
        <end position="229"/>
    </location>
</feature>
<keyword evidence="3" id="KW-1185">Reference proteome</keyword>
<dbReference type="EMBL" id="JARKIB010000070">
    <property type="protein sequence ID" value="KAJ7749151.1"/>
    <property type="molecule type" value="Genomic_DNA"/>
</dbReference>
<feature type="compositionally biased region" description="Basic and acidic residues" evidence="1">
    <location>
        <begin position="211"/>
        <end position="229"/>
    </location>
</feature>
<name>A0AAD7IRU4_9AGAR</name>
<comment type="caution">
    <text evidence="2">The sequence shown here is derived from an EMBL/GenBank/DDBJ whole genome shotgun (WGS) entry which is preliminary data.</text>
</comment>
<proteinExistence type="predicted"/>
<dbReference type="AlphaFoldDB" id="A0AAD7IRU4"/>
<organism evidence="2 3">
    <name type="scientific">Mycena metata</name>
    <dbReference type="NCBI Taxonomy" id="1033252"/>
    <lineage>
        <taxon>Eukaryota</taxon>
        <taxon>Fungi</taxon>
        <taxon>Dikarya</taxon>
        <taxon>Basidiomycota</taxon>
        <taxon>Agaricomycotina</taxon>
        <taxon>Agaricomycetes</taxon>
        <taxon>Agaricomycetidae</taxon>
        <taxon>Agaricales</taxon>
        <taxon>Marasmiineae</taxon>
        <taxon>Mycenaceae</taxon>
        <taxon>Mycena</taxon>
    </lineage>
</organism>
<accession>A0AAD7IRU4</accession>
<evidence type="ECO:0000256" key="1">
    <source>
        <dbReference type="SAM" id="MobiDB-lite"/>
    </source>
</evidence>
<evidence type="ECO:0000313" key="3">
    <source>
        <dbReference type="Proteomes" id="UP001215598"/>
    </source>
</evidence>
<protein>
    <submittedName>
        <fullName evidence="2">Uncharacterized protein</fullName>
    </submittedName>
</protein>
<evidence type="ECO:0000313" key="2">
    <source>
        <dbReference type="EMBL" id="KAJ7749151.1"/>
    </source>
</evidence>
<sequence length="251" mass="28566">MPGMKSHSIIFSILYDPDSNYPACQALFSPDDTYRTQSLAAHECEPKTEYFLVTNKHEACVYQYSFTSRLRGPVRCRFGYAGGVIVSAEGHFFRDNSEVNAALRNSRLQIKMFRNVTSACEWFMGLPPAKEEDEDGQEDKAFKQAEIHIEALKCHGKPTSATLQAWLEHYNASPPAADIHEQRRNAVIARVAARQRALERRGWPPVPCHPNHPENRRVVEEERKQKERKAVAEREKQAAAAKALVDELMEL</sequence>
<gene>
    <name evidence="2" type="ORF">B0H16DRAFT_1461319</name>
</gene>
<dbReference type="Proteomes" id="UP001215598">
    <property type="component" value="Unassembled WGS sequence"/>
</dbReference>